<name>A0ACB9I3H0_9ASTR</name>
<evidence type="ECO:0000313" key="1">
    <source>
        <dbReference type="EMBL" id="KAI3801612.1"/>
    </source>
</evidence>
<comment type="caution">
    <text evidence="1">The sequence shown here is derived from an EMBL/GenBank/DDBJ whole genome shotgun (WGS) entry which is preliminary data.</text>
</comment>
<sequence length="78" mass="8878">MLCCFSIFLSFHCQISSSDKHACHSSFSPLFLSFRPQLSTGFSISSRFSFSVSHKLIRSETPSVSYQIRSFLQQQGDF</sequence>
<dbReference type="Proteomes" id="UP001056120">
    <property type="component" value="Linkage Group LG10"/>
</dbReference>
<reference evidence="2" key="1">
    <citation type="journal article" date="2022" name="Mol. Ecol. Resour.">
        <title>The genomes of chicory, endive, great burdock and yacon provide insights into Asteraceae palaeo-polyploidization history and plant inulin production.</title>
        <authorList>
            <person name="Fan W."/>
            <person name="Wang S."/>
            <person name="Wang H."/>
            <person name="Wang A."/>
            <person name="Jiang F."/>
            <person name="Liu H."/>
            <person name="Zhao H."/>
            <person name="Xu D."/>
            <person name="Zhang Y."/>
        </authorList>
    </citation>
    <scope>NUCLEOTIDE SEQUENCE [LARGE SCALE GENOMIC DNA]</scope>
    <source>
        <strain evidence="2">cv. Yunnan</strain>
    </source>
</reference>
<accession>A0ACB9I3H0</accession>
<dbReference type="EMBL" id="CM042027">
    <property type="protein sequence ID" value="KAI3801612.1"/>
    <property type="molecule type" value="Genomic_DNA"/>
</dbReference>
<protein>
    <submittedName>
        <fullName evidence="1">Uncharacterized protein</fullName>
    </submittedName>
</protein>
<organism evidence="1 2">
    <name type="scientific">Smallanthus sonchifolius</name>
    <dbReference type="NCBI Taxonomy" id="185202"/>
    <lineage>
        <taxon>Eukaryota</taxon>
        <taxon>Viridiplantae</taxon>
        <taxon>Streptophyta</taxon>
        <taxon>Embryophyta</taxon>
        <taxon>Tracheophyta</taxon>
        <taxon>Spermatophyta</taxon>
        <taxon>Magnoliopsida</taxon>
        <taxon>eudicotyledons</taxon>
        <taxon>Gunneridae</taxon>
        <taxon>Pentapetalae</taxon>
        <taxon>asterids</taxon>
        <taxon>campanulids</taxon>
        <taxon>Asterales</taxon>
        <taxon>Asteraceae</taxon>
        <taxon>Asteroideae</taxon>
        <taxon>Heliantheae alliance</taxon>
        <taxon>Millerieae</taxon>
        <taxon>Smallanthus</taxon>
    </lineage>
</organism>
<proteinExistence type="predicted"/>
<reference evidence="1 2" key="2">
    <citation type="journal article" date="2022" name="Mol. Ecol. Resour.">
        <title>The genomes of chicory, endive, great burdock and yacon provide insights into Asteraceae paleo-polyploidization history and plant inulin production.</title>
        <authorList>
            <person name="Fan W."/>
            <person name="Wang S."/>
            <person name="Wang H."/>
            <person name="Wang A."/>
            <person name="Jiang F."/>
            <person name="Liu H."/>
            <person name="Zhao H."/>
            <person name="Xu D."/>
            <person name="Zhang Y."/>
        </authorList>
    </citation>
    <scope>NUCLEOTIDE SEQUENCE [LARGE SCALE GENOMIC DNA]</scope>
    <source>
        <strain evidence="2">cv. Yunnan</strain>
        <tissue evidence="1">Leaves</tissue>
    </source>
</reference>
<evidence type="ECO:0000313" key="2">
    <source>
        <dbReference type="Proteomes" id="UP001056120"/>
    </source>
</evidence>
<keyword evidence="2" id="KW-1185">Reference proteome</keyword>
<gene>
    <name evidence="1" type="ORF">L1987_29721</name>
</gene>